<feature type="transmembrane region" description="Helical" evidence="5">
    <location>
        <begin position="398"/>
        <end position="420"/>
    </location>
</feature>
<evidence type="ECO:0000313" key="7">
    <source>
        <dbReference type="Proteomes" id="UP000447873"/>
    </source>
</evidence>
<organism evidence="6 7">
    <name type="scientific">Venturia inaequalis</name>
    <name type="common">Apple scab fungus</name>
    <dbReference type="NCBI Taxonomy" id="5025"/>
    <lineage>
        <taxon>Eukaryota</taxon>
        <taxon>Fungi</taxon>
        <taxon>Dikarya</taxon>
        <taxon>Ascomycota</taxon>
        <taxon>Pezizomycotina</taxon>
        <taxon>Dothideomycetes</taxon>
        <taxon>Pleosporomycetidae</taxon>
        <taxon>Venturiales</taxon>
        <taxon>Venturiaceae</taxon>
        <taxon>Venturia</taxon>
    </lineage>
</organism>
<feature type="transmembrane region" description="Helical" evidence="5">
    <location>
        <begin position="483"/>
        <end position="502"/>
    </location>
</feature>
<dbReference type="InterPro" id="IPR013714">
    <property type="entry name" value="Golgi_TVP15"/>
</dbReference>
<keyword evidence="2 5" id="KW-0812">Transmembrane</keyword>
<dbReference type="GO" id="GO:0016020">
    <property type="term" value="C:membrane"/>
    <property type="evidence" value="ECO:0007669"/>
    <property type="project" value="UniProtKB-SubCell"/>
</dbReference>
<feature type="transmembrane region" description="Helical" evidence="5">
    <location>
        <begin position="426"/>
        <end position="445"/>
    </location>
</feature>
<evidence type="ECO:0000256" key="3">
    <source>
        <dbReference type="ARBA" id="ARBA00022989"/>
    </source>
</evidence>
<evidence type="ECO:0000256" key="4">
    <source>
        <dbReference type="ARBA" id="ARBA00023136"/>
    </source>
</evidence>
<feature type="transmembrane region" description="Helical" evidence="5">
    <location>
        <begin position="59"/>
        <end position="78"/>
    </location>
</feature>
<dbReference type="SUPFAM" id="SSF103473">
    <property type="entry name" value="MFS general substrate transporter"/>
    <property type="match status" value="1"/>
</dbReference>
<feature type="transmembrane region" description="Helical" evidence="5">
    <location>
        <begin position="322"/>
        <end position="345"/>
    </location>
</feature>
<feature type="transmembrane region" description="Helical" evidence="5">
    <location>
        <begin position="143"/>
        <end position="165"/>
    </location>
</feature>
<feature type="transmembrane region" description="Helical" evidence="5">
    <location>
        <begin position="281"/>
        <end position="301"/>
    </location>
</feature>
<dbReference type="PANTHER" id="PTHR11360:SF287">
    <property type="entry name" value="MFS MONOCARBOXYLATE TRANSPORTER"/>
    <property type="match status" value="1"/>
</dbReference>
<feature type="transmembrane region" description="Helical" evidence="5">
    <location>
        <begin position="84"/>
        <end position="104"/>
    </location>
</feature>
<comment type="caution">
    <text evidence="6">The sequence shown here is derived from an EMBL/GenBank/DDBJ whole genome shotgun (WGS) entry which is preliminary data.</text>
</comment>
<gene>
    <name evidence="6" type="ORF">EG328_006577</name>
</gene>
<feature type="transmembrane region" description="Helical" evidence="5">
    <location>
        <begin position="357"/>
        <end position="377"/>
    </location>
</feature>
<dbReference type="EMBL" id="WNWS01000035">
    <property type="protein sequence ID" value="KAE9986026.1"/>
    <property type="molecule type" value="Genomic_DNA"/>
</dbReference>
<proteinExistence type="predicted"/>
<evidence type="ECO:0000313" key="6">
    <source>
        <dbReference type="EMBL" id="KAE9986026.1"/>
    </source>
</evidence>
<keyword evidence="4 5" id="KW-0472">Membrane</keyword>
<dbReference type="PANTHER" id="PTHR11360">
    <property type="entry name" value="MONOCARBOXYLATE TRANSPORTER"/>
    <property type="match status" value="1"/>
</dbReference>
<keyword evidence="3 5" id="KW-1133">Transmembrane helix</keyword>
<sequence>MSTDTETVSIQLNAWPEVASRSRVQVAQPELQPSTAHTDDENAIGIDYQQLHPVDGGIAAWRLLWPICIAGLIAGSFATNLGGLIVTQGVIYGIGFLIFYYPILSFVNEFWIERRGMAYGLLCSASGVSGVGMPFIITSLLNAYGYSTTLRAVAVALVILTGPLLPSLKPRLPTSNSTTVAATNWSFLSIPLFWIYSFSNILYGLAFFFPSLYLPSYATSLSLPPSSGALLLALLSIAQVLGQFTFGYLSDQSRLISTLLILSTFISALSSLLLWRLAHSLPPLIAFALLYGFFGAGYTAMWGRMCTNISQEPLSHMAMFSFFNVGKGVGNVAAGPMGAALIGLWGEEGVGRFEGVILFTGGYQIIFTNNGFLGYLVRCKLGQGELKGHAHHGKGQGISIRIVNLGVGVLMVLGGVAQFFPLGFQSIVVGCYVIIFGLATALLEFQIPPQVARYASFMFSFIGRGLFYLFIGSILLSTHWTKVVPGTLIGFIGLGYVALEFVPSIEPPANMRDADAGWGAEQV</sequence>
<protein>
    <recommendedName>
        <fullName evidence="8">MFS general substrate transporter</fullName>
    </recommendedName>
</protein>
<feature type="transmembrane region" description="Helical" evidence="5">
    <location>
        <begin position="256"/>
        <end position="275"/>
    </location>
</feature>
<feature type="transmembrane region" description="Helical" evidence="5">
    <location>
        <begin position="185"/>
        <end position="209"/>
    </location>
</feature>
<feature type="transmembrane region" description="Helical" evidence="5">
    <location>
        <begin position="457"/>
        <end position="477"/>
    </location>
</feature>
<evidence type="ECO:0000256" key="2">
    <source>
        <dbReference type="ARBA" id="ARBA00022692"/>
    </source>
</evidence>
<dbReference type="Gene3D" id="1.20.1250.20">
    <property type="entry name" value="MFS general substrate transporter like domains"/>
    <property type="match status" value="1"/>
</dbReference>
<dbReference type="Proteomes" id="UP000447873">
    <property type="component" value="Unassembled WGS sequence"/>
</dbReference>
<evidence type="ECO:0000256" key="5">
    <source>
        <dbReference type="SAM" id="Phobius"/>
    </source>
</evidence>
<evidence type="ECO:0008006" key="8">
    <source>
        <dbReference type="Google" id="ProtNLM"/>
    </source>
</evidence>
<dbReference type="GO" id="GO:0022857">
    <property type="term" value="F:transmembrane transporter activity"/>
    <property type="evidence" value="ECO:0007669"/>
    <property type="project" value="InterPro"/>
</dbReference>
<feature type="transmembrane region" description="Helical" evidence="5">
    <location>
        <begin position="229"/>
        <end position="249"/>
    </location>
</feature>
<dbReference type="InterPro" id="IPR036259">
    <property type="entry name" value="MFS_trans_sf"/>
</dbReference>
<dbReference type="InterPro" id="IPR050327">
    <property type="entry name" value="Proton-linked_MCT"/>
</dbReference>
<accession>A0A8H3VCI7</accession>
<evidence type="ECO:0000256" key="1">
    <source>
        <dbReference type="ARBA" id="ARBA00004141"/>
    </source>
</evidence>
<reference evidence="6 7" key="1">
    <citation type="submission" date="2018-12" db="EMBL/GenBank/DDBJ databases">
        <title>Venturia inaequalis Genome Resource.</title>
        <authorList>
            <person name="Lichtner F.J."/>
        </authorList>
    </citation>
    <scope>NUCLEOTIDE SEQUENCE [LARGE SCALE GENOMIC DNA]</scope>
    <source>
        <strain evidence="6 7">120213</strain>
    </source>
</reference>
<name>A0A8H3VCI7_VENIN</name>
<dbReference type="AlphaFoldDB" id="A0A8H3VCI7"/>
<comment type="subcellular location">
    <subcellularLocation>
        <location evidence="1">Membrane</location>
        <topology evidence="1">Multi-pass membrane protein</topology>
    </subcellularLocation>
</comment>
<dbReference type="Pfam" id="PF08507">
    <property type="entry name" value="COPI_assoc"/>
    <property type="match status" value="1"/>
</dbReference>
<feature type="transmembrane region" description="Helical" evidence="5">
    <location>
        <begin position="116"/>
        <end position="137"/>
    </location>
</feature>